<keyword evidence="3" id="KW-0804">Transcription</keyword>
<dbReference type="Gene3D" id="1.10.10.10">
    <property type="entry name" value="Winged helix-like DNA-binding domain superfamily/Winged helix DNA-binding domain"/>
    <property type="match status" value="1"/>
</dbReference>
<dbReference type="PANTHER" id="PTHR43537:SF5">
    <property type="entry name" value="UXU OPERON TRANSCRIPTIONAL REGULATOR"/>
    <property type="match status" value="1"/>
</dbReference>
<dbReference type="PRINTS" id="PR00035">
    <property type="entry name" value="HTHGNTR"/>
</dbReference>
<gene>
    <name evidence="5" type="ORF">FB467_0067</name>
</gene>
<dbReference type="CDD" id="cd07377">
    <property type="entry name" value="WHTH_GntR"/>
    <property type="match status" value="1"/>
</dbReference>
<protein>
    <submittedName>
        <fullName evidence="5">GntR family transcriptional regulator</fullName>
    </submittedName>
</protein>
<sequence length="244" mass="26585">MSLTDQAILKIKEMIISGELRPGDRLPPEQGLSEKLGLSRSSLREAIKALTMFKVLDVRRGDGTYVTSLKPSLLTDAMAFVVDLHQDSSVLELMEARRVLEAAAVRRAATRITDEQVAALWEAIPSSEGLGAEELVEADLTFHRLLAQASGNDYLVGMLDGLSASTVRARIWRGLTEDNAVTRTIDEHGAIVRALEQHDPVLAEACLVVHIGGVEQWLRHTLTTEELADRAAAAAEEDPEVDEG</sequence>
<dbReference type="EMBL" id="VFOP01000001">
    <property type="protein sequence ID" value="TQL49003.1"/>
    <property type="molecule type" value="Genomic_DNA"/>
</dbReference>
<keyword evidence="6" id="KW-1185">Reference proteome</keyword>
<dbReference type="SUPFAM" id="SSF46785">
    <property type="entry name" value="Winged helix' DNA-binding domain"/>
    <property type="match status" value="1"/>
</dbReference>
<dbReference type="SUPFAM" id="SSF48008">
    <property type="entry name" value="GntR ligand-binding domain-like"/>
    <property type="match status" value="1"/>
</dbReference>
<name>A0A542YLQ4_9MICO</name>
<accession>A0A542YLQ4</accession>
<dbReference type="InterPro" id="IPR011711">
    <property type="entry name" value="GntR_C"/>
</dbReference>
<evidence type="ECO:0000313" key="6">
    <source>
        <dbReference type="Proteomes" id="UP000319516"/>
    </source>
</evidence>
<dbReference type="OrthoDB" id="3523737at2"/>
<evidence type="ECO:0000313" key="5">
    <source>
        <dbReference type="EMBL" id="TQL49003.1"/>
    </source>
</evidence>
<dbReference type="GO" id="GO:0003677">
    <property type="term" value="F:DNA binding"/>
    <property type="evidence" value="ECO:0007669"/>
    <property type="project" value="UniProtKB-KW"/>
</dbReference>
<organism evidence="5 6">
    <name type="scientific">Ornithinicoccus hortensis</name>
    <dbReference type="NCBI Taxonomy" id="82346"/>
    <lineage>
        <taxon>Bacteria</taxon>
        <taxon>Bacillati</taxon>
        <taxon>Actinomycetota</taxon>
        <taxon>Actinomycetes</taxon>
        <taxon>Micrococcales</taxon>
        <taxon>Intrasporangiaceae</taxon>
        <taxon>Ornithinicoccus</taxon>
    </lineage>
</organism>
<evidence type="ECO:0000256" key="2">
    <source>
        <dbReference type="ARBA" id="ARBA00023125"/>
    </source>
</evidence>
<dbReference type="RefSeq" id="WP_141783319.1">
    <property type="nucleotide sequence ID" value="NZ_BAAAIK010000008.1"/>
</dbReference>
<dbReference type="SMART" id="SM00345">
    <property type="entry name" value="HTH_GNTR"/>
    <property type="match status" value="1"/>
</dbReference>
<dbReference type="InterPro" id="IPR036390">
    <property type="entry name" value="WH_DNA-bd_sf"/>
</dbReference>
<reference evidence="5 6" key="1">
    <citation type="submission" date="2019-06" db="EMBL/GenBank/DDBJ databases">
        <title>Sequencing the genomes of 1000 actinobacteria strains.</title>
        <authorList>
            <person name="Klenk H.-P."/>
        </authorList>
    </citation>
    <scope>NUCLEOTIDE SEQUENCE [LARGE SCALE GENOMIC DNA]</scope>
    <source>
        <strain evidence="5 6">DSM 12335</strain>
    </source>
</reference>
<feature type="domain" description="HTH gntR-type" evidence="4">
    <location>
        <begin position="1"/>
        <end position="69"/>
    </location>
</feature>
<comment type="caution">
    <text evidence="5">The sequence shown here is derived from an EMBL/GenBank/DDBJ whole genome shotgun (WGS) entry which is preliminary data.</text>
</comment>
<dbReference type="InterPro" id="IPR000524">
    <property type="entry name" value="Tscrpt_reg_HTH_GntR"/>
</dbReference>
<dbReference type="InterPro" id="IPR008920">
    <property type="entry name" value="TF_FadR/GntR_C"/>
</dbReference>
<evidence type="ECO:0000256" key="3">
    <source>
        <dbReference type="ARBA" id="ARBA00023163"/>
    </source>
</evidence>
<dbReference type="InterPro" id="IPR036388">
    <property type="entry name" value="WH-like_DNA-bd_sf"/>
</dbReference>
<dbReference type="PROSITE" id="PS50949">
    <property type="entry name" value="HTH_GNTR"/>
    <property type="match status" value="1"/>
</dbReference>
<dbReference type="Pfam" id="PF07729">
    <property type="entry name" value="FCD"/>
    <property type="match status" value="1"/>
</dbReference>
<dbReference type="Proteomes" id="UP000319516">
    <property type="component" value="Unassembled WGS sequence"/>
</dbReference>
<dbReference type="AlphaFoldDB" id="A0A542YLQ4"/>
<keyword evidence="1" id="KW-0805">Transcription regulation</keyword>
<dbReference type="GO" id="GO:0003700">
    <property type="term" value="F:DNA-binding transcription factor activity"/>
    <property type="evidence" value="ECO:0007669"/>
    <property type="project" value="InterPro"/>
</dbReference>
<proteinExistence type="predicted"/>
<evidence type="ECO:0000256" key="1">
    <source>
        <dbReference type="ARBA" id="ARBA00023015"/>
    </source>
</evidence>
<evidence type="ECO:0000259" key="4">
    <source>
        <dbReference type="PROSITE" id="PS50949"/>
    </source>
</evidence>
<dbReference type="PANTHER" id="PTHR43537">
    <property type="entry name" value="TRANSCRIPTIONAL REGULATOR, GNTR FAMILY"/>
    <property type="match status" value="1"/>
</dbReference>
<dbReference type="SMART" id="SM00895">
    <property type="entry name" value="FCD"/>
    <property type="match status" value="1"/>
</dbReference>
<dbReference type="Pfam" id="PF00392">
    <property type="entry name" value="GntR"/>
    <property type="match status" value="1"/>
</dbReference>
<keyword evidence="2" id="KW-0238">DNA-binding</keyword>
<dbReference type="Gene3D" id="1.20.120.530">
    <property type="entry name" value="GntR ligand-binding domain-like"/>
    <property type="match status" value="1"/>
</dbReference>